<keyword evidence="1" id="KW-0863">Zinc-finger</keyword>
<evidence type="ECO:0000313" key="4">
    <source>
        <dbReference type="Proteomes" id="UP000478052"/>
    </source>
</evidence>
<name>A0A6G0VI13_APHCR</name>
<gene>
    <name evidence="3" type="ORF">FWK35_00038680</name>
</gene>
<keyword evidence="1" id="KW-0479">Metal-binding</keyword>
<reference evidence="3 4" key="1">
    <citation type="submission" date="2019-08" db="EMBL/GenBank/DDBJ databases">
        <title>Whole genome of Aphis craccivora.</title>
        <authorList>
            <person name="Voronova N.V."/>
            <person name="Shulinski R.S."/>
            <person name="Bandarenka Y.V."/>
            <person name="Zhorov D.G."/>
            <person name="Warner D."/>
        </authorList>
    </citation>
    <scope>NUCLEOTIDE SEQUENCE [LARGE SCALE GENOMIC DNA]</scope>
    <source>
        <strain evidence="3">180601</strain>
        <tissue evidence="3">Whole Body</tissue>
    </source>
</reference>
<dbReference type="InterPro" id="IPR013087">
    <property type="entry name" value="Znf_C2H2_type"/>
</dbReference>
<dbReference type="PROSITE" id="PS00028">
    <property type="entry name" value="ZINC_FINGER_C2H2_1"/>
    <property type="match status" value="1"/>
</dbReference>
<dbReference type="SUPFAM" id="SSF57667">
    <property type="entry name" value="beta-beta-alpha zinc fingers"/>
    <property type="match status" value="1"/>
</dbReference>
<keyword evidence="1" id="KW-0862">Zinc</keyword>
<evidence type="ECO:0000256" key="1">
    <source>
        <dbReference type="PROSITE-ProRule" id="PRU00042"/>
    </source>
</evidence>
<dbReference type="AlphaFoldDB" id="A0A6G0VI13"/>
<sequence length="161" mass="18241">PHSSYTCSENNCTQSFQTLSSFKKHFIKKHSIENHLDKSETNNEILINNDIVNFCDVQMISNEVNNDETFKDFQNLPEIPLIKVEIDINKSIEQLHMSAVGFALSLHNNNNFCRSDVLNIIDDIEDKIIKPITSLLEGVTKSEISDPLILSKFSKITSAIS</sequence>
<organism evidence="3 4">
    <name type="scientific">Aphis craccivora</name>
    <name type="common">Cowpea aphid</name>
    <dbReference type="NCBI Taxonomy" id="307492"/>
    <lineage>
        <taxon>Eukaryota</taxon>
        <taxon>Metazoa</taxon>
        <taxon>Ecdysozoa</taxon>
        <taxon>Arthropoda</taxon>
        <taxon>Hexapoda</taxon>
        <taxon>Insecta</taxon>
        <taxon>Pterygota</taxon>
        <taxon>Neoptera</taxon>
        <taxon>Paraneoptera</taxon>
        <taxon>Hemiptera</taxon>
        <taxon>Sternorrhyncha</taxon>
        <taxon>Aphidomorpha</taxon>
        <taxon>Aphidoidea</taxon>
        <taxon>Aphididae</taxon>
        <taxon>Aphidini</taxon>
        <taxon>Aphis</taxon>
        <taxon>Aphis</taxon>
    </lineage>
</organism>
<feature type="non-terminal residue" evidence="3">
    <location>
        <position position="161"/>
    </location>
</feature>
<dbReference type="GO" id="GO:0008270">
    <property type="term" value="F:zinc ion binding"/>
    <property type="evidence" value="ECO:0007669"/>
    <property type="project" value="UniProtKB-KW"/>
</dbReference>
<dbReference type="Proteomes" id="UP000478052">
    <property type="component" value="Unassembled WGS sequence"/>
</dbReference>
<keyword evidence="4" id="KW-1185">Reference proteome</keyword>
<protein>
    <submittedName>
        <fullName evidence="3">ACYPI54654 protein</fullName>
    </submittedName>
</protein>
<proteinExistence type="predicted"/>
<dbReference type="PROSITE" id="PS50157">
    <property type="entry name" value="ZINC_FINGER_C2H2_2"/>
    <property type="match status" value="1"/>
</dbReference>
<evidence type="ECO:0000313" key="3">
    <source>
        <dbReference type="EMBL" id="KAF0685501.1"/>
    </source>
</evidence>
<feature type="domain" description="C2H2-type" evidence="2">
    <location>
        <begin position="5"/>
        <end position="35"/>
    </location>
</feature>
<accession>A0A6G0VI13</accession>
<dbReference type="EMBL" id="VUJU01017041">
    <property type="protein sequence ID" value="KAF0685501.1"/>
    <property type="molecule type" value="Genomic_DNA"/>
</dbReference>
<feature type="non-terminal residue" evidence="3">
    <location>
        <position position="1"/>
    </location>
</feature>
<dbReference type="InterPro" id="IPR036236">
    <property type="entry name" value="Znf_C2H2_sf"/>
</dbReference>
<comment type="caution">
    <text evidence="3">The sequence shown here is derived from an EMBL/GenBank/DDBJ whole genome shotgun (WGS) entry which is preliminary data.</text>
</comment>
<evidence type="ECO:0000259" key="2">
    <source>
        <dbReference type="PROSITE" id="PS50157"/>
    </source>
</evidence>